<evidence type="ECO:0000256" key="1">
    <source>
        <dbReference type="SAM" id="MobiDB-lite"/>
    </source>
</evidence>
<keyword evidence="3" id="KW-1185">Reference proteome</keyword>
<dbReference type="KEGG" id="apre:CNX65_14905"/>
<sequence length="72" mass="7650">MSWSAKISPERSVSAGRDAAREAADRAETAHRHRAALVVADHSTSVTDCRELLVMLGLSGRVPGTAAPERLP</sequence>
<reference evidence="2" key="1">
    <citation type="submission" date="2017-09" db="EMBL/GenBank/DDBJ databases">
        <title>Complete Genome Sequence of ansamitocin-producing Bacterium Actinosynnema pretiosum X47.</title>
        <authorList>
            <person name="Cao G."/>
            <person name="Zong G."/>
            <person name="Zhong C."/>
            <person name="Fu J."/>
        </authorList>
    </citation>
    <scope>NUCLEOTIDE SEQUENCE [LARGE SCALE GENOMIC DNA]</scope>
    <source>
        <strain evidence="2">X47</strain>
    </source>
</reference>
<dbReference type="Proteomes" id="UP000218505">
    <property type="component" value="Chromosome"/>
</dbReference>
<protein>
    <submittedName>
        <fullName evidence="2">Uncharacterized protein</fullName>
    </submittedName>
</protein>
<name>A0A290Z613_9PSEU</name>
<feature type="compositionally biased region" description="Basic and acidic residues" evidence="1">
    <location>
        <begin position="18"/>
        <end position="30"/>
    </location>
</feature>
<evidence type="ECO:0000313" key="2">
    <source>
        <dbReference type="EMBL" id="ATE54422.1"/>
    </source>
</evidence>
<accession>A0A290Z613</accession>
<dbReference type="RefSeq" id="WP_096493551.1">
    <property type="nucleotide sequence ID" value="NZ_CP023445.1"/>
</dbReference>
<feature type="region of interest" description="Disordered" evidence="1">
    <location>
        <begin position="1"/>
        <end position="30"/>
    </location>
</feature>
<dbReference type="EMBL" id="CP023445">
    <property type="protein sequence ID" value="ATE54422.1"/>
    <property type="molecule type" value="Genomic_DNA"/>
</dbReference>
<gene>
    <name evidence="2" type="ORF">CNX65_14905</name>
</gene>
<proteinExistence type="predicted"/>
<dbReference type="AlphaFoldDB" id="A0A290Z613"/>
<organism evidence="2 3">
    <name type="scientific">Actinosynnema pretiosum</name>
    <dbReference type="NCBI Taxonomy" id="42197"/>
    <lineage>
        <taxon>Bacteria</taxon>
        <taxon>Bacillati</taxon>
        <taxon>Actinomycetota</taxon>
        <taxon>Actinomycetes</taxon>
        <taxon>Pseudonocardiales</taxon>
        <taxon>Pseudonocardiaceae</taxon>
        <taxon>Actinosynnema</taxon>
    </lineage>
</organism>
<evidence type="ECO:0000313" key="3">
    <source>
        <dbReference type="Proteomes" id="UP000218505"/>
    </source>
</evidence>